<protein>
    <submittedName>
        <fullName evidence="6">TlpA family protein disulfide reductase</fullName>
    </submittedName>
</protein>
<comment type="caution">
    <text evidence="6">The sequence shown here is derived from an EMBL/GenBank/DDBJ whole genome shotgun (WGS) entry which is preliminary data.</text>
</comment>
<dbReference type="Gene3D" id="3.40.30.10">
    <property type="entry name" value="Glutaredoxin"/>
    <property type="match status" value="1"/>
</dbReference>
<dbReference type="InterPro" id="IPR050553">
    <property type="entry name" value="Thioredoxin_ResA/DsbE_sf"/>
</dbReference>
<dbReference type="Pfam" id="PF00578">
    <property type="entry name" value="AhpC-TSA"/>
    <property type="match status" value="1"/>
</dbReference>
<name>A0A937VZG1_UNCTE</name>
<evidence type="ECO:0000256" key="2">
    <source>
        <dbReference type="ARBA" id="ARBA00022748"/>
    </source>
</evidence>
<evidence type="ECO:0000259" key="5">
    <source>
        <dbReference type="PROSITE" id="PS51352"/>
    </source>
</evidence>
<dbReference type="CDD" id="cd02966">
    <property type="entry name" value="TlpA_like_family"/>
    <property type="match status" value="1"/>
</dbReference>
<keyword evidence="2" id="KW-0201">Cytochrome c-type biogenesis</keyword>
<dbReference type="PANTHER" id="PTHR42852:SF6">
    <property type="entry name" value="THIOL:DISULFIDE INTERCHANGE PROTEIN DSBE"/>
    <property type="match status" value="1"/>
</dbReference>
<evidence type="ECO:0000256" key="4">
    <source>
        <dbReference type="ARBA" id="ARBA00023284"/>
    </source>
</evidence>
<dbReference type="GO" id="GO:0016209">
    <property type="term" value="F:antioxidant activity"/>
    <property type="evidence" value="ECO:0007669"/>
    <property type="project" value="InterPro"/>
</dbReference>
<organism evidence="6 7">
    <name type="scientific">Tectimicrobiota bacterium</name>
    <dbReference type="NCBI Taxonomy" id="2528274"/>
    <lineage>
        <taxon>Bacteria</taxon>
        <taxon>Pseudomonadati</taxon>
        <taxon>Nitrospinota/Tectimicrobiota group</taxon>
        <taxon>Candidatus Tectimicrobiota</taxon>
    </lineage>
</organism>
<evidence type="ECO:0000256" key="3">
    <source>
        <dbReference type="ARBA" id="ARBA00023157"/>
    </source>
</evidence>
<dbReference type="EMBL" id="VGLS01000242">
    <property type="protein sequence ID" value="MBM3224014.1"/>
    <property type="molecule type" value="Genomic_DNA"/>
</dbReference>
<sequence length="142" mass="15914">GKPLADFTLPDLQGRSVQLASLRGKVVFINIWATWCAPCVEEMPTIQQLHDRLQSRGLAVLAVSLDALGAQVVAPFMQTHRLTFPTLLDTKSLTQRLYHTTGVPESFIVDRRGLLDEKIVGPRDWVHPKLMANFERLLAMPN</sequence>
<comment type="subcellular location">
    <subcellularLocation>
        <location evidence="1">Cell envelope</location>
    </subcellularLocation>
</comment>
<gene>
    <name evidence="6" type="ORF">FJZ47_09460</name>
</gene>
<accession>A0A937VZG1</accession>
<dbReference type="GO" id="GO:0030313">
    <property type="term" value="C:cell envelope"/>
    <property type="evidence" value="ECO:0007669"/>
    <property type="project" value="UniProtKB-SubCell"/>
</dbReference>
<evidence type="ECO:0000313" key="6">
    <source>
        <dbReference type="EMBL" id="MBM3224014.1"/>
    </source>
</evidence>
<dbReference type="PROSITE" id="PS51352">
    <property type="entry name" value="THIOREDOXIN_2"/>
    <property type="match status" value="1"/>
</dbReference>
<dbReference type="Proteomes" id="UP000712673">
    <property type="component" value="Unassembled WGS sequence"/>
</dbReference>
<keyword evidence="3" id="KW-1015">Disulfide bond</keyword>
<dbReference type="InterPro" id="IPR017937">
    <property type="entry name" value="Thioredoxin_CS"/>
</dbReference>
<keyword evidence="4" id="KW-0676">Redox-active center</keyword>
<feature type="non-terminal residue" evidence="6">
    <location>
        <position position="1"/>
    </location>
</feature>
<dbReference type="InterPro" id="IPR036249">
    <property type="entry name" value="Thioredoxin-like_sf"/>
</dbReference>
<dbReference type="PANTHER" id="PTHR42852">
    <property type="entry name" value="THIOL:DISULFIDE INTERCHANGE PROTEIN DSBE"/>
    <property type="match status" value="1"/>
</dbReference>
<feature type="domain" description="Thioredoxin" evidence="5">
    <location>
        <begin position="1"/>
        <end position="139"/>
    </location>
</feature>
<dbReference type="PROSITE" id="PS00194">
    <property type="entry name" value="THIOREDOXIN_1"/>
    <property type="match status" value="1"/>
</dbReference>
<dbReference type="SUPFAM" id="SSF52833">
    <property type="entry name" value="Thioredoxin-like"/>
    <property type="match status" value="1"/>
</dbReference>
<dbReference type="AlphaFoldDB" id="A0A937VZG1"/>
<reference evidence="6" key="1">
    <citation type="submission" date="2019-03" db="EMBL/GenBank/DDBJ databases">
        <title>Lake Tanganyika Metagenome-Assembled Genomes (MAGs).</title>
        <authorList>
            <person name="Tran P."/>
        </authorList>
    </citation>
    <scope>NUCLEOTIDE SEQUENCE</scope>
    <source>
        <strain evidence="6">K_DeepCast_65m_m2_066</strain>
    </source>
</reference>
<proteinExistence type="predicted"/>
<evidence type="ECO:0000256" key="1">
    <source>
        <dbReference type="ARBA" id="ARBA00004196"/>
    </source>
</evidence>
<dbReference type="GO" id="GO:0016491">
    <property type="term" value="F:oxidoreductase activity"/>
    <property type="evidence" value="ECO:0007669"/>
    <property type="project" value="InterPro"/>
</dbReference>
<dbReference type="GO" id="GO:0017004">
    <property type="term" value="P:cytochrome complex assembly"/>
    <property type="evidence" value="ECO:0007669"/>
    <property type="project" value="UniProtKB-KW"/>
</dbReference>
<dbReference type="InterPro" id="IPR013766">
    <property type="entry name" value="Thioredoxin_domain"/>
</dbReference>
<evidence type="ECO:0000313" key="7">
    <source>
        <dbReference type="Proteomes" id="UP000712673"/>
    </source>
</evidence>
<dbReference type="InterPro" id="IPR000866">
    <property type="entry name" value="AhpC/TSA"/>
</dbReference>